<proteinExistence type="predicted"/>
<feature type="region of interest" description="Disordered" evidence="2">
    <location>
        <begin position="319"/>
        <end position="358"/>
    </location>
</feature>
<reference evidence="3" key="1">
    <citation type="journal article" date="2020" name="Stud. Mycol.">
        <title>101 Dothideomycetes genomes: a test case for predicting lifestyles and emergence of pathogens.</title>
        <authorList>
            <person name="Haridas S."/>
            <person name="Albert R."/>
            <person name="Binder M."/>
            <person name="Bloem J."/>
            <person name="Labutti K."/>
            <person name="Salamov A."/>
            <person name="Andreopoulos B."/>
            <person name="Baker S."/>
            <person name="Barry K."/>
            <person name="Bills G."/>
            <person name="Bluhm B."/>
            <person name="Cannon C."/>
            <person name="Castanera R."/>
            <person name="Culley D."/>
            <person name="Daum C."/>
            <person name="Ezra D."/>
            <person name="Gonzalez J."/>
            <person name="Henrissat B."/>
            <person name="Kuo A."/>
            <person name="Liang C."/>
            <person name="Lipzen A."/>
            <person name="Lutzoni F."/>
            <person name="Magnuson J."/>
            <person name="Mondo S."/>
            <person name="Nolan M."/>
            <person name="Ohm R."/>
            <person name="Pangilinan J."/>
            <person name="Park H.-J."/>
            <person name="Ramirez L."/>
            <person name="Alfaro M."/>
            <person name="Sun H."/>
            <person name="Tritt A."/>
            <person name="Yoshinaga Y."/>
            <person name="Zwiers L.-H."/>
            <person name="Turgeon B."/>
            <person name="Goodwin S."/>
            <person name="Spatafora J."/>
            <person name="Crous P."/>
            <person name="Grigoriev I."/>
        </authorList>
    </citation>
    <scope>NUCLEOTIDE SEQUENCE</scope>
    <source>
        <strain evidence="3">ATCC 36951</strain>
    </source>
</reference>
<feature type="coiled-coil region" evidence="1">
    <location>
        <begin position="106"/>
        <end position="133"/>
    </location>
</feature>
<organism evidence="3 4">
    <name type="scientific">Zasmidium cellare ATCC 36951</name>
    <dbReference type="NCBI Taxonomy" id="1080233"/>
    <lineage>
        <taxon>Eukaryota</taxon>
        <taxon>Fungi</taxon>
        <taxon>Dikarya</taxon>
        <taxon>Ascomycota</taxon>
        <taxon>Pezizomycotina</taxon>
        <taxon>Dothideomycetes</taxon>
        <taxon>Dothideomycetidae</taxon>
        <taxon>Mycosphaerellales</taxon>
        <taxon>Mycosphaerellaceae</taxon>
        <taxon>Zasmidium</taxon>
    </lineage>
</organism>
<name>A0A6A6CY31_ZASCE</name>
<dbReference type="AlphaFoldDB" id="A0A6A6CY31"/>
<dbReference type="Proteomes" id="UP000799537">
    <property type="component" value="Unassembled WGS sequence"/>
</dbReference>
<gene>
    <name evidence="3" type="ORF">M409DRAFT_50602</name>
</gene>
<dbReference type="RefSeq" id="XP_033672890.1">
    <property type="nucleotide sequence ID" value="XM_033811576.1"/>
</dbReference>
<sequence>MANIEKTPPATDSTAQLHITLRDISQRLLDRILRLLGYRRHQNEDQSVKRASSKSSIRRPNPRNGSNGINRRQDLRAQRQKHMPFLSKEHRHLQHDKCFAPHLIDAVRLYKLLSRLEEEHKESENIVLDIRAKSLEDSMHAEALRKIRMKEFQFIIEEHEANLKTSHEDIQKCMKSDHERKKKLVEVRKQMETAIQSLFATLNEYLLTCEPFPLTTDFGLALQSCFESCRRMKDAENNHMAQTTKRSLEPTHTAAALEQLPNEPHAQPSHVNTFHELTIARQLYRHLEQKFFEGHAIQTVGDSGDLPHDLTEDNLAKFMSRQKPLAPNDSSSTDPDIERRSQRDAEGRPLNNGVSMLPPADEELRKIVADYHKTKLPLVQSGREIDHMKDYYIRAVARRLILEPRASSASCDAGITYEKPSLPRSRARALEYIQPMPGRT</sequence>
<dbReference type="EMBL" id="ML993582">
    <property type="protein sequence ID" value="KAF2172001.1"/>
    <property type="molecule type" value="Genomic_DNA"/>
</dbReference>
<dbReference type="GeneID" id="54564848"/>
<evidence type="ECO:0000256" key="2">
    <source>
        <dbReference type="SAM" id="MobiDB-lite"/>
    </source>
</evidence>
<keyword evidence="4" id="KW-1185">Reference proteome</keyword>
<evidence type="ECO:0000256" key="1">
    <source>
        <dbReference type="SAM" id="Coils"/>
    </source>
</evidence>
<feature type="compositionally biased region" description="Basic and acidic residues" evidence="2">
    <location>
        <begin position="336"/>
        <end position="347"/>
    </location>
</feature>
<protein>
    <submittedName>
        <fullName evidence="3">Uncharacterized protein</fullName>
    </submittedName>
</protein>
<accession>A0A6A6CY31</accession>
<keyword evidence="1" id="KW-0175">Coiled coil</keyword>
<feature type="region of interest" description="Disordered" evidence="2">
    <location>
        <begin position="43"/>
        <end position="73"/>
    </location>
</feature>
<evidence type="ECO:0000313" key="4">
    <source>
        <dbReference type="Proteomes" id="UP000799537"/>
    </source>
</evidence>
<evidence type="ECO:0000313" key="3">
    <source>
        <dbReference type="EMBL" id="KAF2172001.1"/>
    </source>
</evidence>